<dbReference type="InterPro" id="IPR000600">
    <property type="entry name" value="ROK"/>
</dbReference>
<dbReference type="PANTHER" id="PTHR18964">
    <property type="entry name" value="ROK (REPRESSOR, ORF, KINASE) FAMILY"/>
    <property type="match status" value="1"/>
</dbReference>
<evidence type="ECO:0008006" key="4">
    <source>
        <dbReference type="Google" id="ProtNLM"/>
    </source>
</evidence>
<evidence type="ECO:0000313" key="3">
    <source>
        <dbReference type="Proteomes" id="UP000037023"/>
    </source>
</evidence>
<dbReference type="PANTHER" id="PTHR18964:SF149">
    <property type="entry name" value="BIFUNCTIONAL UDP-N-ACETYLGLUCOSAMINE 2-EPIMERASE_N-ACETYLMANNOSAMINE KINASE"/>
    <property type="match status" value="1"/>
</dbReference>
<dbReference type="Proteomes" id="UP000037023">
    <property type="component" value="Unassembled WGS sequence"/>
</dbReference>
<comment type="similarity">
    <text evidence="1">Belongs to the ROK (NagC/XylR) family.</text>
</comment>
<dbReference type="Pfam" id="PF00480">
    <property type="entry name" value="ROK"/>
    <property type="match status" value="2"/>
</dbReference>
<dbReference type="AlphaFoldDB" id="A0A0L8K1G4"/>
<comment type="caution">
    <text evidence="2">The sequence shown here is derived from an EMBL/GenBank/DDBJ whole genome shotgun (WGS) entry which is preliminary data.</text>
</comment>
<evidence type="ECO:0000313" key="2">
    <source>
        <dbReference type="EMBL" id="KOG19747.1"/>
    </source>
</evidence>
<dbReference type="SUPFAM" id="SSF53067">
    <property type="entry name" value="Actin-like ATPase domain"/>
    <property type="match status" value="1"/>
</dbReference>
<dbReference type="PATRIC" id="fig|1938.6.peg.5281"/>
<dbReference type="EMBL" id="LGUP01000327">
    <property type="protein sequence ID" value="KOG19747.1"/>
    <property type="molecule type" value="Genomic_DNA"/>
</dbReference>
<dbReference type="OrthoDB" id="4019246at2"/>
<dbReference type="InterPro" id="IPR043129">
    <property type="entry name" value="ATPase_NBD"/>
</dbReference>
<dbReference type="RefSeq" id="WP_033208138.1">
    <property type="nucleotide sequence ID" value="NZ_LGUP01000327.1"/>
</dbReference>
<protein>
    <recommendedName>
        <fullName evidence="4">ROK family transcriptional regulator</fullName>
    </recommendedName>
</protein>
<dbReference type="Gene3D" id="3.30.420.40">
    <property type="match status" value="3"/>
</dbReference>
<organism evidence="2 3">
    <name type="scientific">Streptomyces viridochromogenes</name>
    <dbReference type="NCBI Taxonomy" id="1938"/>
    <lineage>
        <taxon>Bacteria</taxon>
        <taxon>Bacillati</taxon>
        <taxon>Actinomycetota</taxon>
        <taxon>Actinomycetes</taxon>
        <taxon>Kitasatosporales</taxon>
        <taxon>Streptomycetaceae</taxon>
        <taxon>Streptomyces</taxon>
    </lineage>
</organism>
<reference evidence="2 3" key="1">
    <citation type="submission" date="2015-06" db="EMBL/GenBank/DDBJ databases">
        <authorList>
            <person name="Hoefler B.C."/>
            <person name="Straight P.D."/>
        </authorList>
    </citation>
    <scope>NUCLEOTIDE SEQUENCE [LARGE SCALE GENOMIC DNA]</scope>
    <source>
        <strain evidence="2 3">NRRL 3427</strain>
    </source>
</reference>
<name>A0A0L8K1G4_STRVR</name>
<proteinExistence type="inferred from homology"/>
<accession>A0A0L8K1G4</accession>
<sequence>MFTFASGDRASGRTTTVACAAALHSLGEATISELANVTGLSRPTVRDRLAELPHLVEVISGAEHGESPTPVGGRPASRFRFRGRHGFVIGAEIGKHDERILVSDVAGRLLHVGRHHDPEPRSGQDRVRAFRGRLDRLVASLKATHGDWLGLGIALTGGVGPDGRISYAPHYPDLQGLSPAEAGLVFGDVPLIVEHDLNAAAIAEHAYGAARGADTFVLALAWHEVAAGLVVEGRVQRGSRNLAGELNLIDDGPVAPAHWADVESFLPVVDAADRGDPAAQEELDAFAARAARHIAYLTLAVDPEVVVLGGPLAHREALTDRIAARLHTMMRKAYPVKLAITENQTFGPALGSLQLALTHAFHTLLGDPAFPARIDMRPLKSGAYEGGRDGVRTTAAVL</sequence>
<gene>
    <name evidence="2" type="ORF">ADK34_24510</name>
</gene>
<evidence type="ECO:0000256" key="1">
    <source>
        <dbReference type="ARBA" id="ARBA00006479"/>
    </source>
</evidence>